<keyword evidence="1" id="KW-0227">DNA damage</keyword>
<comment type="caution">
    <text evidence="3">The sequence shown here is derived from an EMBL/GenBank/DDBJ whole genome shotgun (WGS) entry which is preliminary data.</text>
</comment>
<keyword evidence="1" id="KW-0067">ATP-binding</keyword>
<dbReference type="OrthoDB" id="5860629at2759"/>
<keyword evidence="1" id="KW-0378">Hydrolase</keyword>
<dbReference type="GO" id="GO:0016787">
    <property type="term" value="F:hydrolase activity"/>
    <property type="evidence" value="ECO:0007669"/>
    <property type="project" value="UniProtKB-KW"/>
</dbReference>
<dbReference type="AlphaFoldDB" id="A0A8T1TR78"/>
<evidence type="ECO:0000256" key="1">
    <source>
        <dbReference type="RuleBase" id="RU363044"/>
    </source>
</evidence>
<keyword evidence="1" id="KW-0347">Helicase</keyword>
<protein>
    <recommendedName>
        <fullName evidence="1">ATP-dependent DNA helicase</fullName>
        <ecNumber evidence="1">5.6.2.3</ecNumber>
    </recommendedName>
</protein>
<dbReference type="Pfam" id="PF05970">
    <property type="entry name" value="PIF1"/>
    <property type="match status" value="1"/>
</dbReference>
<evidence type="ECO:0000259" key="2">
    <source>
        <dbReference type="Pfam" id="PF05970"/>
    </source>
</evidence>
<dbReference type="GO" id="GO:0043139">
    <property type="term" value="F:5'-3' DNA helicase activity"/>
    <property type="evidence" value="ECO:0007669"/>
    <property type="project" value="UniProtKB-EC"/>
</dbReference>
<evidence type="ECO:0000313" key="4">
    <source>
        <dbReference type="Proteomes" id="UP000688947"/>
    </source>
</evidence>
<keyword evidence="1" id="KW-0234">DNA repair</keyword>
<reference evidence="3" key="1">
    <citation type="submission" date="2021-01" db="EMBL/GenBank/DDBJ databases">
        <title>Phytophthora aleatoria, a newly-described species from Pinus radiata is distinct from Phytophthora cactorum isolates based on comparative genomics.</title>
        <authorList>
            <person name="Mcdougal R."/>
            <person name="Panda P."/>
            <person name="Williams N."/>
            <person name="Studholme D.J."/>
        </authorList>
    </citation>
    <scope>NUCLEOTIDE SEQUENCE</scope>
    <source>
        <strain evidence="3">NZFS 3830</strain>
    </source>
</reference>
<feature type="non-terminal residue" evidence="3">
    <location>
        <position position="1"/>
    </location>
</feature>
<keyword evidence="1" id="KW-0233">DNA recombination</keyword>
<comment type="cofactor">
    <cofactor evidence="1">
        <name>Mg(2+)</name>
        <dbReference type="ChEBI" id="CHEBI:18420"/>
    </cofactor>
</comment>
<dbReference type="PANTHER" id="PTHR10492">
    <property type="match status" value="1"/>
</dbReference>
<gene>
    <name evidence="3" type="ORF">JG687_00017567</name>
</gene>
<dbReference type="GO" id="GO:0006310">
    <property type="term" value="P:DNA recombination"/>
    <property type="evidence" value="ECO:0007669"/>
    <property type="project" value="UniProtKB-KW"/>
</dbReference>
<dbReference type="GO" id="GO:0006281">
    <property type="term" value="P:DNA repair"/>
    <property type="evidence" value="ECO:0007669"/>
    <property type="project" value="UniProtKB-KW"/>
</dbReference>
<proteinExistence type="inferred from homology"/>
<dbReference type="EMBL" id="JAENGZ010002085">
    <property type="protein sequence ID" value="KAG6944939.1"/>
    <property type="molecule type" value="Genomic_DNA"/>
</dbReference>
<comment type="catalytic activity">
    <reaction evidence="1">
        <text>ATP + H2O = ADP + phosphate + H(+)</text>
        <dbReference type="Rhea" id="RHEA:13065"/>
        <dbReference type="ChEBI" id="CHEBI:15377"/>
        <dbReference type="ChEBI" id="CHEBI:15378"/>
        <dbReference type="ChEBI" id="CHEBI:30616"/>
        <dbReference type="ChEBI" id="CHEBI:43474"/>
        <dbReference type="ChEBI" id="CHEBI:456216"/>
        <dbReference type="EC" id="5.6.2.3"/>
    </reaction>
</comment>
<dbReference type="VEuPathDB" id="FungiDB:PC110_g23568"/>
<feature type="domain" description="DNA helicase Pif1-like DEAD-box helicase" evidence="2">
    <location>
        <begin position="86"/>
        <end position="151"/>
    </location>
</feature>
<dbReference type="GO" id="GO:0005524">
    <property type="term" value="F:ATP binding"/>
    <property type="evidence" value="ECO:0007669"/>
    <property type="project" value="UniProtKB-KW"/>
</dbReference>
<accession>A0A8T1TR78</accession>
<keyword evidence="1" id="KW-0547">Nucleotide-binding</keyword>
<dbReference type="InterPro" id="IPR010285">
    <property type="entry name" value="DNA_helicase_pif1-like_DEAD"/>
</dbReference>
<organism evidence="3 4">
    <name type="scientific">Phytophthora cactorum</name>
    <dbReference type="NCBI Taxonomy" id="29920"/>
    <lineage>
        <taxon>Eukaryota</taxon>
        <taxon>Sar</taxon>
        <taxon>Stramenopiles</taxon>
        <taxon>Oomycota</taxon>
        <taxon>Peronosporomycetes</taxon>
        <taxon>Peronosporales</taxon>
        <taxon>Peronosporaceae</taxon>
        <taxon>Phytophthora</taxon>
    </lineage>
</organism>
<dbReference type="EC" id="5.6.2.3" evidence="1"/>
<sequence length="153" mass="16122">RSYCGGGEQSRLPSCSLLDSARCQLSLDIKRPVAADVPGVSYAILGPGDVETVDDVADRNANQLIASETSYEADDMDRRAENLASLHADQRMVFDKVMAAVAPDGSNPSVLHISGKPFFVDGPGGTGKSFLLDTILASVRRTGRIDLAVAEAA</sequence>
<dbReference type="PANTHER" id="PTHR10492:SF57">
    <property type="entry name" value="ATP-DEPENDENT DNA HELICASE"/>
    <property type="match status" value="1"/>
</dbReference>
<comment type="similarity">
    <text evidence="1">Belongs to the helicase family.</text>
</comment>
<evidence type="ECO:0000313" key="3">
    <source>
        <dbReference type="EMBL" id="KAG6944939.1"/>
    </source>
</evidence>
<dbReference type="GO" id="GO:0000723">
    <property type="term" value="P:telomere maintenance"/>
    <property type="evidence" value="ECO:0007669"/>
    <property type="project" value="InterPro"/>
</dbReference>
<dbReference type="Proteomes" id="UP000688947">
    <property type="component" value="Unassembled WGS sequence"/>
</dbReference>
<name>A0A8T1TR78_9STRA</name>